<gene>
    <name evidence="2" type="ORF">O181_007704</name>
</gene>
<proteinExistence type="predicted"/>
<dbReference type="EMBL" id="AVOT02001739">
    <property type="protein sequence ID" value="MBW0467989.1"/>
    <property type="molecule type" value="Genomic_DNA"/>
</dbReference>
<accession>A0A9Q3BMH7</accession>
<dbReference type="Proteomes" id="UP000765509">
    <property type="component" value="Unassembled WGS sequence"/>
</dbReference>
<evidence type="ECO:0000313" key="3">
    <source>
        <dbReference type="Proteomes" id="UP000765509"/>
    </source>
</evidence>
<keyword evidence="3" id="KW-1185">Reference proteome</keyword>
<feature type="compositionally biased region" description="Basic and acidic residues" evidence="1">
    <location>
        <begin position="155"/>
        <end position="164"/>
    </location>
</feature>
<reference evidence="2" key="1">
    <citation type="submission" date="2021-03" db="EMBL/GenBank/DDBJ databases">
        <title>Draft genome sequence of rust myrtle Austropuccinia psidii MF-1, a brazilian biotype.</title>
        <authorList>
            <person name="Quecine M.C."/>
            <person name="Pachon D.M.R."/>
            <person name="Bonatelli M.L."/>
            <person name="Correr F.H."/>
            <person name="Franceschini L.M."/>
            <person name="Leite T.F."/>
            <person name="Margarido G.R.A."/>
            <person name="Almeida C.A."/>
            <person name="Ferrarezi J.A."/>
            <person name="Labate C.A."/>
        </authorList>
    </citation>
    <scope>NUCLEOTIDE SEQUENCE</scope>
    <source>
        <strain evidence="2">MF-1</strain>
    </source>
</reference>
<feature type="compositionally biased region" description="Polar residues" evidence="1">
    <location>
        <begin position="167"/>
        <end position="177"/>
    </location>
</feature>
<sequence>MFSRFFVKSMSSLVIKRSAVQVTHPFLKQRTYAALTHNLSEKPAQSKDTFWILGSAAVFLPTLAYLFTPGGSKHSSTSHANPVPDNWARSFKAEDLKAETFNRPIISEDDGKVPAGEGRPHGPGDKAIRLLTKPTETHAGFQASMGGASQNTHAIPEKMEEARAHSAQRNSQETTIDTKAVSAHAHTKHEDKHAQSAA</sequence>
<evidence type="ECO:0000313" key="2">
    <source>
        <dbReference type="EMBL" id="MBW0467989.1"/>
    </source>
</evidence>
<dbReference type="AlphaFoldDB" id="A0A9Q3BMH7"/>
<feature type="region of interest" description="Disordered" evidence="1">
    <location>
        <begin position="106"/>
        <end position="127"/>
    </location>
</feature>
<protein>
    <submittedName>
        <fullName evidence="2">Uncharacterized protein</fullName>
    </submittedName>
</protein>
<feature type="compositionally biased region" description="Basic and acidic residues" evidence="1">
    <location>
        <begin position="118"/>
        <end position="127"/>
    </location>
</feature>
<feature type="region of interest" description="Disordered" evidence="1">
    <location>
        <begin position="140"/>
        <end position="198"/>
    </location>
</feature>
<evidence type="ECO:0000256" key="1">
    <source>
        <dbReference type="SAM" id="MobiDB-lite"/>
    </source>
</evidence>
<comment type="caution">
    <text evidence="2">The sequence shown here is derived from an EMBL/GenBank/DDBJ whole genome shotgun (WGS) entry which is preliminary data.</text>
</comment>
<feature type="compositionally biased region" description="Basic and acidic residues" evidence="1">
    <location>
        <begin position="188"/>
        <end position="198"/>
    </location>
</feature>
<dbReference type="OrthoDB" id="2496857at2759"/>
<organism evidence="2 3">
    <name type="scientific">Austropuccinia psidii MF-1</name>
    <dbReference type="NCBI Taxonomy" id="1389203"/>
    <lineage>
        <taxon>Eukaryota</taxon>
        <taxon>Fungi</taxon>
        <taxon>Dikarya</taxon>
        <taxon>Basidiomycota</taxon>
        <taxon>Pucciniomycotina</taxon>
        <taxon>Pucciniomycetes</taxon>
        <taxon>Pucciniales</taxon>
        <taxon>Sphaerophragmiaceae</taxon>
        <taxon>Austropuccinia</taxon>
    </lineage>
</organism>
<name>A0A9Q3BMH7_9BASI</name>